<dbReference type="WBParaSite" id="GPLIN_000511400">
    <property type="protein sequence ID" value="GPLIN_000511400"/>
    <property type="gene ID" value="GPLIN_000511400"/>
</dbReference>
<dbReference type="Proteomes" id="UP000050741">
    <property type="component" value="Unassembled WGS sequence"/>
</dbReference>
<dbReference type="Pfam" id="PF00644">
    <property type="entry name" value="PARP"/>
    <property type="match status" value="1"/>
</dbReference>
<sequence length="211" mass="23667">MVFDVNLFTDTLREFEIDLTKMPLGRLSRAQVLKAYRVLTELQQILEKGQDGQVQPVLKIEREVESKRFKKDIGNLHLLWHGSRLSNYVGILSQGLRISPPEAPVTGYMFGKGIYFADMVTKSANYCYVMNGQGLLLLCEVALGDIQEEKNGREIKKPKRGKNSVKGIGGTVPNSDEFENLNGATIPFVVYDEAQIRLKYLVSVKIGSTLL</sequence>
<keyword evidence="4" id="KW-0548">Nucleotidyltransferase</keyword>
<keyword evidence="3 8" id="KW-0808">Transferase</keyword>
<keyword evidence="11" id="KW-1185">Reference proteome</keyword>
<accession>A0A183BWX5</accession>
<feature type="domain" description="PARP alpha-helical" evidence="10">
    <location>
        <begin position="1"/>
        <end position="106"/>
    </location>
</feature>
<dbReference type="GO" id="GO:0045087">
    <property type="term" value="P:innate immune response"/>
    <property type="evidence" value="ECO:0007669"/>
    <property type="project" value="UniProtKB-KW"/>
</dbReference>
<dbReference type="GO" id="GO:0140805">
    <property type="term" value="F:NAD+-protein-serine ADP-ribosyltransferase activity"/>
    <property type="evidence" value="ECO:0007669"/>
    <property type="project" value="RHEA"/>
</dbReference>
<reference evidence="12" key="2">
    <citation type="submission" date="2016-06" db="UniProtKB">
        <authorList>
            <consortium name="WormBaseParasite"/>
        </authorList>
    </citation>
    <scope>IDENTIFICATION</scope>
</reference>
<dbReference type="GO" id="GO:0006302">
    <property type="term" value="P:double-strand break repair"/>
    <property type="evidence" value="ECO:0007669"/>
    <property type="project" value="TreeGrafter"/>
</dbReference>
<evidence type="ECO:0000256" key="4">
    <source>
        <dbReference type="ARBA" id="ARBA00022695"/>
    </source>
</evidence>
<dbReference type="GO" id="GO:0003677">
    <property type="term" value="F:DNA binding"/>
    <property type="evidence" value="ECO:0007669"/>
    <property type="project" value="UniProtKB-KW"/>
</dbReference>
<dbReference type="Gene3D" id="3.90.228.10">
    <property type="match status" value="1"/>
</dbReference>
<evidence type="ECO:0000259" key="9">
    <source>
        <dbReference type="PROSITE" id="PS51059"/>
    </source>
</evidence>
<comment type="subcellular location">
    <subcellularLocation>
        <location evidence="1">Nucleus</location>
    </subcellularLocation>
</comment>
<evidence type="ECO:0000256" key="7">
    <source>
        <dbReference type="ARBA" id="ARBA00033987"/>
    </source>
</evidence>
<dbReference type="InterPro" id="IPR050800">
    <property type="entry name" value="ARTD/PARP"/>
</dbReference>
<dbReference type="SUPFAM" id="SSF56399">
    <property type="entry name" value="ADP-ribosylation"/>
    <property type="match status" value="1"/>
</dbReference>
<dbReference type="PROSITE" id="PS51059">
    <property type="entry name" value="PARP_CATALYTIC"/>
    <property type="match status" value="1"/>
</dbReference>
<dbReference type="GO" id="GO:0016779">
    <property type="term" value="F:nucleotidyltransferase activity"/>
    <property type="evidence" value="ECO:0007669"/>
    <property type="project" value="UniProtKB-KW"/>
</dbReference>
<evidence type="ECO:0000313" key="11">
    <source>
        <dbReference type="Proteomes" id="UP000050741"/>
    </source>
</evidence>
<name>A0A183BWX5_GLOPA</name>
<dbReference type="SUPFAM" id="SSF47587">
    <property type="entry name" value="Domain of poly(ADP-ribose) polymerase"/>
    <property type="match status" value="1"/>
</dbReference>
<dbReference type="GO" id="GO:0005730">
    <property type="term" value="C:nucleolus"/>
    <property type="evidence" value="ECO:0007669"/>
    <property type="project" value="UniProtKB-SubCell"/>
</dbReference>
<dbReference type="InterPro" id="IPR004102">
    <property type="entry name" value="Poly(ADP-ribose)pol_reg_dom"/>
</dbReference>
<evidence type="ECO:0000259" key="10">
    <source>
        <dbReference type="PROSITE" id="PS51060"/>
    </source>
</evidence>
<organism evidence="11 12">
    <name type="scientific">Globodera pallida</name>
    <name type="common">Potato cyst nematode worm</name>
    <name type="synonym">Heterodera pallida</name>
    <dbReference type="NCBI Taxonomy" id="36090"/>
    <lineage>
        <taxon>Eukaryota</taxon>
        <taxon>Metazoa</taxon>
        <taxon>Ecdysozoa</taxon>
        <taxon>Nematoda</taxon>
        <taxon>Chromadorea</taxon>
        <taxon>Rhabditida</taxon>
        <taxon>Tylenchina</taxon>
        <taxon>Tylenchomorpha</taxon>
        <taxon>Tylenchoidea</taxon>
        <taxon>Heteroderidae</taxon>
        <taxon>Heteroderinae</taxon>
        <taxon>Globodera</taxon>
    </lineage>
</organism>
<evidence type="ECO:0000313" key="12">
    <source>
        <dbReference type="WBParaSite" id="GPLIN_000511400"/>
    </source>
</evidence>
<dbReference type="GO" id="GO:0140807">
    <property type="term" value="F:NAD+-protein-glutamate ADP-ribosyltransferase activity"/>
    <property type="evidence" value="ECO:0007669"/>
    <property type="project" value="RHEA"/>
</dbReference>
<dbReference type="GO" id="GO:0140806">
    <property type="term" value="F:NAD+-protein-aspartate ADP-ribosyltransferase activity"/>
    <property type="evidence" value="ECO:0007669"/>
    <property type="project" value="RHEA"/>
</dbReference>
<evidence type="ECO:0000256" key="3">
    <source>
        <dbReference type="ARBA" id="ARBA00022679"/>
    </source>
</evidence>
<evidence type="ECO:0000256" key="2">
    <source>
        <dbReference type="ARBA" id="ARBA00022676"/>
    </source>
</evidence>
<reference evidence="11" key="1">
    <citation type="submission" date="2014-05" db="EMBL/GenBank/DDBJ databases">
        <title>The genome and life-stage specific transcriptomes of Globodera pallida elucidate key aspects of plant parasitism by a cyst nematode.</title>
        <authorList>
            <person name="Cotton J.A."/>
            <person name="Lilley C.J."/>
            <person name="Jones L.M."/>
            <person name="Kikuchi T."/>
            <person name="Reid A.J."/>
            <person name="Thorpe P."/>
            <person name="Tsai I.J."/>
            <person name="Beasley H."/>
            <person name="Blok V."/>
            <person name="Cock P.J.A."/>
            <person name="Van den Akker S.E."/>
            <person name="Holroyd N."/>
            <person name="Hunt M."/>
            <person name="Mantelin S."/>
            <person name="Naghra H."/>
            <person name="Pain A."/>
            <person name="Palomares-Rius J.E."/>
            <person name="Zarowiecki M."/>
            <person name="Berriman M."/>
            <person name="Jones J.T."/>
            <person name="Urwin P.E."/>
        </authorList>
    </citation>
    <scope>NUCLEOTIDE SEQUENCE [LARGE SCALE GENOMIC DNA]</scope>
    <source>
        <strain evidence="11">Lindley</strain>
    </source>
</reference>
<dbReference type="GO" id="GO:0140808">
    <property type="term" value="F:NAD+-protein-tyrosine ADP-ribosyltransferase activity"/>
    <property type="evidence" value="ECO:0007669"/>
    <property type="project" value="RHEA"/>
</dbReference>
<keyword evidence="6" id="KW-0539">Nucleus</keyword>
<dbReference type="PANTHER" id="PTHR10459:SF60">
    <property type="entry name" value="POLY [ADP-RIBOSE] POLYMERASE 2"/>
    <property type="match status" value="1"/>
</dbReference>
<keyword evidence="2 8" id="KW-0328">Glycosyltransferase</keyword>
<dbReference type="GO" id="GO:0005694">
    <property type="term" value="C:chromosome"/>
    <property type="evidence" value="ECO:0007669"/>
    <property type="project" value="UniProtKB-SubCell"/>
</dbReference>
<keyword evidence="5 8" id="KW-0520">NAD</keyword>
<dbReference type="GO" id="GO:0003950">
    <property type="term" value="F:NAD+ poly-ADP-ribosyltransferase activity"/>
    <property type="evidence" value="ECO:0007669"/>
    <property type="project" value="UniProtKB-UniRule"/>
</dbReference>
<evidence type="ECO:0000256" key="8">
    <source>
        <dbReference type="RuleBase" id="RU362114"/>
    </source>
</evidence>
<evidence type="ECO:0000256" key="1">
    <source>
        <dbReference type="ARBA" id="ARBA00004123"/>
    </source>
</evidence>
<evidence type="ECO:0000256" key="5">
    <source>
        <dbReference type="ARBA" id="ARBA00023027"/>
    </source>
</evidence>
<dbReference type="GO" id="GO:0005829">
    <property type="term" value="C:cytosol"/>
    <property type="evidence" value="ECO:0007669"/>
    <property type="project" value="UniProtKB-SubCell"/>
</dbReference>
<dbReference type="EC" id="2.4.2.-" evidence="8"/>
<dbReference type="PROSITE" id="PS51060">
    <property type="entry name" value="PARP_ALPHA_HD"/>
    <property type="match status" value="1"/>
</dbReference>
<dbReference type="GO" id="GO:0140815">
    <property type="term" value="F:NAD+-protein-histidine ADP-ribosyltransferase activity"/>
    <property type="evidence" value="ECO:0007669"/>
    <property type="project" value="RHEA"/>
</dbReference>
<dbReference type="PANTHER" id="PTHR10459">
    <property type="entry name" value="DNA LIGASE"/>
    <property type="match status" value="1"/>
</dbReference>
<dbReference type="InterPro" id="IPR036616">
    <property type="entry name" value="Poly(ADP-ribose)pol_reg_dom_sf"/>
</dbReference>
<evidence type="ECO:0000256" key="6">
    <source>
        <dbReference type="ARBA" id="ARBA00023242"/>
    </source>
</evidence>
<dbReference type="AlphaFoldDB" id="A0A183BWX5"/>
<proteinExistence type="predicted"/>
<feature type="domain" description="PARP catalytic" evidence="9">
    <location>
        <begin position="1"/>
        <end position="211"/>
    </location>
</feature>
<comment type="catalytic activity">
    <reaction evidence="7">
        <text>NAD(+) + (ADP-D-ribosyl)n-acceptor = nicotinamide + (ADP-D-ribosyl)n+1-acceptor + H(+).</text>
        <dbReference type="EC" id="2.4.2.30"/>
    </reaction>
</comment>
<dbReference type="GO" id="GO:0070212">
    <property type="term" value="P:protein poly-ADP-ribosylation"/>
    <property type="evidence" value="ECO:0007669"/>
    <property type="project" value="TreeGrafter"/>
</dbReference>
<protein>
    <recommendedName>
        <fullName evidence="8">Poly [ADP-ribose] polymerase</fullName>
        <shortName evidence="8">PARP</shortName>
        <ecNumber evidence="8">2.4.2.-</ecNumber>
    </recommendedName>
</protein>
<dbReference type="InterPro" id="IPR012317">
    <property type="entry name" value="Poly(ADP-ribose)pol_cat_dom"/>
</dbReference>